<accession>A0A329M294</accession>
<dbReference type="Gene3D" id="6.10.250.690">
    <property type="match status" value="1"/>
</dbReference>
<dbReference type="GO" id="GO:0000976">
    <property type="term" value="F:transcription cis-regulatory region binding"/>
    <property type="evidence" value="ECO:0007669"/>
    <property type="project" value="TreeGrafter"/>
</dbReference>
<feature type="modified residue" description="4-aspartylphosphate" evidence="6">
    <location>
        <position position="52"/>
    </location>
</feature>
<dbReference type="GO" id="GO:0005829">
    <property type="term" value="C:cytosol"/>
    <property type="evidence" value="ECO:0007669"/>
    <property type="project" value="TreeGrafter"/>
</dbReference>
<dbReference type="GO" id="GO:0006355">
    <property type="term" value="P:regulation of DNA-templated transcription"/>
    <property type="evidence" value="ECO:0007669"/>
    <property type="project" value="InterPro"/>
</dbReference>
<keyword evidence="2" id="KW-0902">Two-component regulatory system</keyword>
<comment type="caution">
    <text evidence="10">The sequence shown here is derived from an EMBL/GenBank/DDBJ whole genome shotgun (WGS) entry which is preliminary data.</text>
</comment>
<dbReference type="GO" id="GO:0032993">
    <property type="term" value="C:protein-DNA complex"/>
    <property type="evidence" value="ECO:0007669"/>
    <property type="project" value="TreeGrafter"/>
</dbReference>
<evidence type="ECO:0000313" key="10">
    <source>
        <dbReference type="EMBL" id="RAV14239.1"/>
    </source>
</evidence>
<evidence type="ECO:0000256" key="3">
    <source>
        <dbReference type="ARBA" id="ARBA00023015"/>
    </source>
</evidence>
<organism evidence="10 11">
    <name type="scientific">Paenibacillus contaminans</name>
    <dbReference type="NCBI Taxonomy" id="450362"/>
    <lineage>
        <taxon>Bacteria</taxon>
        <taxon>Bacillati</taxon>
        <taxon>Bacillota</taxon>
        <taxon>Bacilli</taxon>
        <taxon>Bacillales</taxon>
        <taxon>Paenibacillaceae</taxon>
        <taxon>Paenibacillus</taxon>
    </lineage>
</organism>
<evidence type="ECO:0000256" key="2">
    <source>
        <dbReference type="ARBA" id="ARBA00023012"/>
    </source>
</evidence>
<dbReference type="FunFam" id="1.10.10.10:FF:000005">
    <property type="entry name" value="Two-component system response regulator"/>
    <property type="match status" value="1"/>
</dbReference>
<proteinExistence type="predicted"/>
<feature type="domain" description="OmpR/PhoB-type" evidence="9">
    <location>
        <begin position="126"/>
        <end position="223"/>
    </location>
</feature>
<evidence type="ECO:0000256" key="5">
    <source>
        <dbReference type="ARBA" id="ARBA00023163"/>
    </source>
</evidence>
<feature type="domain" description="Response regulatory" evidence="8">
    <location>
        <begin position="3"/>
        <end position="116"/>
    </location>
</feature>
<dbReference type="EMBL" id="QMFB01000027">
    <property type="protein sequence ID" value="RAV14239.1"/>
    <property type="molecule type" value="Genomic_DNA"/>
</dbReference>
<dbReference type="SMART" id="SM00448">
    <property type="entry name" value="REC"/>
    <property type="match status" value="1"/>
</dbReference>
<dbReference type="PANTHER" id="PTHR48111">
    <property type="entry name" value="REGULATOR OF RPOS"/>
    <property type="match status" value="1"/>
</dbReference>
<dbReference type="InterPro" id="IPR011006">
    <property type="entry name" value="CheY-like_superfamily"/>
</dbReference>
<dbReference type="PROSITE" id="PS50110">
    <property type="entry name" value="RESPONSE_REGULATORY"/>
    <property type="match status" value="1"/>
</dbReference>
<dbReference type="SUPFAM" id="SSF52172">
    <property type="entry name" value="CheY-like"/>
    <property type="match status" value="1"/>
</dbReference>
<dbReference type="SUPFAM" id="SSF46894">
    <property type="entry name" value="C-terminal effector domain of the bipartite response regulators"/>
    <property type="match status" value="1"/>
</dbReference>
<evidence type="ECO:0000256" key="1">
    <source>
        <dbReference type="ARBA" id="ARBA00022553"/>
    </source>
</evidence>
<evidence type="ECO:0000313" key="11">
    <source>
        <dbReference type="Proteomes" id="UP000250369"/>
    </source>
</evidence>
<dbReference type="OrthoDB" id="9790442at2"/>
<dbReference type="InterPro" id="IPR001867">
    <property type="entry name" value="OmpR/PhoB-type_DNA-bd"/>
</dbReference>
<dbReference type="InterPro" id="IPR039420">
    <property type="entry name" value="WalR-like"/>
</dbReference>
<dbReference type="Gene3D" id="3.40.50.2300">
    <property type="match status" value="1"/>
</dbReference>
<evidence type="ECO:0000259" key="8">
    <source>
        <dbReference type="PROSITE" id="PS50110"/>
    </source>
</evidence>
<dbReference type="PANTHER" id="PTHR48111:SF22">
    <property type="entry name" value="REGULATOR OF RPOS"/>
    <property type="match status" value="1"/>
</dbReference>
<keyword evidence="1 6" id="KW-0597">Phosphoprotein</keyword>
<dbReference type="CDD" id="cd17574">
    <property type="entry name" value="REC_OmpR"/>
    <property type="match status" value="1"/>
</dbReference>
<dbReference type="PROSITE" id="PS51755">
    <property type="entry name" value="OMPR_PHOB"/>
    <property type="match status" value="1"/>
</dbReference>
<dbReference type="FunFam" id="3.40.50.2300:FF:000001">
    <property type="entry name" value="DNA-binding response regulator PhoB"/>
    <property type="match status" value="1"/>
</dbReference>
<dbReference type="Proteomes" id="UP000250369">
    <property type="component" value="Unassembled WGS sequence"/>
</dbReference>
<name>A0A329M294_9BACL</name>
<keyword evidence="3" id="KW-0805">Transcription regulation</keyword>
<keyword evidence="11" id="KW-1185">Reference proteome</keyword>
<reference evidence="10 11" key="1">
    <citation type="journal article" date="2009" name="Int. J. Syst. Evol. Microbiol.">
        <title>Paenibacillus contaminans sp. nov., isolated from a contaminated laboratory plate.</title>
        <authorList>
            <person name="Chou J.H."/>
            <person name="Lee J.H."/>
            <person name="Lin M.C."/>
            <person name="Chang P.S."/>
            <person name="Arun A.B."/>
            <person name="Young C.C."/>
            <person name="Chen W.M."/>
        </authorList>
    </citation>
    <scope>NUCLEOTIDE SEQUENCE [LARGE SCALE GENOMIC DNA]</scope>
    <source>
        <strain evidence="10 11">CKOBP-6</strain>
    </source>
</reference>
<dbReference type="GO" id="GO:0000156">
    <property type="term" value="F:phosphorelay response regulator activity"/>
    <property type="evidence" value="ECO:0007669"/>
    <property type="project" value="TreeGrafter"/>
</dbReference>
<dbReference type="CDD" id="cd00383">
    <property type="entry name" value="trans_reg_C"/>
    <property type="match status" value="1"/>
</dbReference>
<dbReference type="Pfam" id="PF00486">
    <property type="entry name" value="Trans_reg_C"/>
    <property type="match status" value="1"/>
</dbReference>
<keyword evidence="5" id="KW-0804">Transcription</keyword>
<feature type="DNA-binding region" description="OmpR/PhoB-type" evidence="7">
    <location>
        <begin position="126"/>
        <end position="223"/>
    </location>
</feature>
<dbReference type="Gene3D" id="1.10.10.10">
    <property type="entry name" value="Winged helix-like DNA-binding domain superfamily/Winged helix DNA-binding domain"/>
    <property type="match status" value="1"/>
</dbReference>
<dbReference type="InterPro" id="IPR036388">
    <property type="entry name" value="WH-like_DNA-bd_sf"/>
</dbReference>
<dbReference type="AlphaFoldDB" id="A0A329M294"/>
<gene>
    <name evidence="10" type="ORF">DQG23_32260</name>
</gene>
<protein>
    <submittedName>
        <fullName evidence="10">DNA-binding response regulator</fullName>
    </submittedName>
</protein>
<dbReference type="InterPro" id="IPR001789">
    <property type="entry name" value="Sig_transdc_resp-reg_receiver"/>
</dbReference>
<dbReference type="InterPro" id="IPR016032">
    <property type="entry name" value="Sig_transdc_resp-reg_C-effctor"/>
</dbReference>
<evidence type="ECO:0000256" key="6">
    <source>
        <dbReference type="PROSITE-ProRule" id="PRU00169"/>
    </source>
</evidence>
<dbReference type="Pfam" id="PF00072">
    <property type="entry name" value="Response_reg"/>
    <property type="match status" value="1"/>
</dbReference>
<keyword evidence="4 7" id="KW-0238">DNA-binding</keyword>
<evidence type="ECO:0000256" key="4">
    <source>
        <dbReference type="ARBA" id="ARBA00023125"/>
    </source>
</evidence>
<dbReference type="SMART" id="SM00862">
    <property type="entry name" value="Trans_reg_C"/>
    <property type="match status" value="1"/>
</dbReference>
<evidence type="ECO:0000256" key="7">
    <source>
        <dbReference type="PROSITE-ProRule" id="PRU01091"/>
    </source>
</evidence>
<evidence type="ECO:0000259" key="9">
    <source>
        <dbReference type="PROSITE" id="PS51755"/>
    </source>
</evidence>
<sequence>MRRLLLIEDELNLARFIELELQHADFSVTVAHDGKQGLGLALDEDWDIVLLDVMLPGLNGIEVCRRIRNHKQTPIIMLTARDSVIDRVSGLDSGADDYIAKPFAIEELLARIRVILRRIDQFEDKAPLLSKSGLTVDEQSRTVKKGGTVIELTKREYDLLLMFMHNRNRVLSREQLIEGVWGRDCEAETNVVDVYVRYLRNKLDEPDADSFIQTVRGVGYVMR</sequence>
<dbReference type="RefSeq" id="WP_113035148.1">
    <property type="nucleotide sequence ID" value="NZ_QMFB01000027.1"/>
</dbReference>